<keyword evidence="8 13" id="KW-0472">Membrane</keyword>
<dbReference type="InterPro" id="IPR036116">
    <property type="entry name" value="FN3_sf"/>
</dbReference>
<dbReference type="FunFam" id="2.60.40.10:FF:000528">
    <property type="entry name" value="Neural cell adhesion molecule 2"/>
    <property type="match status" value="1"/>
</dbReference>
<dbReference type="GO" id="GO:0005886">
    <property type="term" value="C:plasma membrane"/>
    <property type="evidence" value="ECO:0007669"/>
    <property type="project" value="UniProtKB-SubCell"/>
</dbReference>
<dbReference type="Pfam" id="PF00041">
    <property type="entry name" value="fn3"/>
    <property type="match status" value="1"/>
</dbReference>
<keyword evidence="7 13" id="KW-1133">Transmembrane helix</keyword>
<dbReference type="Pfam" id="PF07679">
    <property type="entry name" value="I-set"/>
    <property type="match status" value="3"/>
</dbReference>
<feature type="domain" description="Fibronectin type-III" evidence="15">
    <location>
        <begin position="473"/>
        <end position="562"/>
    </location>
</feature>
<feature type="domain" description="Ig-like" evidence="14">
    <location>
        <begin position="1"/>
        <end position="90"/>
    </location>
</feature>
<dbReference type="FunFam" id="2.60.40.10:FF:000086">
    <property type="entry name" value="Neural cell adhesion molecule 1"/>
    <property type="match status" value="1"/>
</dbReference>
<dbReference type="Ensembl" id="ENSCMIT00000014790.1">
    <property type="protein sequence ID" value="ENSCMIP00000014480.1"/>
    <property type="gene ID" value="ENSCMIG00000007165.1"/>
</dbReference>
<dbReference type="STRING" id="7868.ENSCMIP00000014480"/>
<feature type="compositionally biased region" description="Low complexity" evidence="12">
    <location>
        <begin position="760"/>
        <end position="771"/>
    </location>
</feature>
<evidence type="ECO:0000256" key="4">
    <source>
        <dbReference type="ARBA" id="ARBA00022729"/>
    </source>
</evidence>
<dbReference type="SUPFAM" id="SSF49265">
    <property type="entry name" value="Fibronectin type III"/>
    <property type="match status" value="1"/>
</dbReference>
<reference evidence="17" key="1">
    <citation type="journal article" date="2006" name="Science">
        <title>Ancient noncoding elements conserved in the human genome.</title>
        <authorList>
            <person name="Venkatesh B."/>
            <person name="Kirkness E.F."/>
            <person name="Loh Y.H."/>
            <person name="Halpern A.L."/>
            <person name="Lee A.P."/>
            <person name="Johnson J."/>
            <person name="Dandona N."/>
            <person name="Viswanathan L.D."/>
            <person name="Tay A."/>
            <person name="Venter J.C."/>
            <person name="Strausberg R.L."/>
            <person name="Brenner S."/>
        </authorList>
    </citation>
    <scope>NUCLEOTIDE SEQUENCE [LARGE SCALE GENOMIC DNA]</scope>
</reference>
<evidence type="ECO:0000256" key="8">
    <source>
        <dbReference type="ARBA" id="ARBA00023136"/>
    </source>
</evidence>
<dbReference type="AlphaFoldDB" id="A0A4W3HGL7"/>
<keyword evidence="2" id="KW-1003">Cell membrane</keyword>
<evidence type="ECO:0000259" key="14">
    <source>
        <dbReference type="PROSITE" id="PS50835"/>
    </source>
</evidence>
<dbReference type="GeneTree" id="ENSGT00940000157860"/>
<dbReference type="InterPro" id="IPR051170">
    <property type="entry name" value="Neural/epithelial_adhesion"/>
</dbReference>
<evidence type="ECO:0000256" key="5">
    <source>
        <dbReference type="ARBA" id="ARBA00022737"/>
    </source>
</evidence>
<evidence type="ECO:0000256" key="9">
    <source>
        <dbReference type="ARBA" id="ARBA00023157"/>
    </source>
</evidence>
<dbReference type="InterPro" id="IPR009138">
    <property type="entry name" value="Neural_cell_adh"/>
</dbReference>
<dbReference type="InterPro" id="IPR007110">
    <property type="entry name" value="Ig-like_dom"/>
</dbReference>
<keyword evidence="11" id="KW-0393">Immunoglobulin domain</keyword>
<reference evidence="17" key="3">
    <citation type="journal article" date="2014" name="Nature">
        <title>Elephant shark genome provides unique insights into gnathostome evolution.</title>
        <authorList>
            <consortium name="International Elephant Shark Genome Sequencing Consortium"/>
            <person name="Venkatesh B."/>
            <person name="Lee A.P."/>
            <person name="Ravi V."/>
            <person name="Maurya A.K."/>
            <person name="Lian M.M."/>
            <person name="Swann J.B."/>
            <person name="Ohta Y."/>
            <person name="Flajnik M.F."/>
            <person name="Sutoh Y."/>
            <person name="Kasahara M."/>
            <person name="Hoon S."/>
            <person name="Gangu V."/>
            <person name="Roy S.W."/>
            <person name="Irimia M."/>
            <person name="Korzh V."/>
            <person name="Kondrychyn I."/>
            <person name="Lim Z.W."/>
            <person name="Tay B.H."/>
            <person name="Tohari S."/>
            <person name="Kong K.W."/>
            <person name="Ho S."/>
            <person name="Lorente-Galdos B."/>
            <person name="Quilez J."/>
            <person name="Marques-Bonet T."/>
            <person name="Raney B.J."/>
            <person name="Ingham P.W."/>
            <person name="Tay A."/>
            <person name="Hillier L.W."/>
            <person name="Minx P."/>
            <person name="Boehm T."/>
            <person name="Wilson R.K."/>
            <person name="Brenner S."/>
            <person name="Warren W.C."/>
        </authorList>
    </citation>
    <scope>NUCLEOTIDE SEQUENCE [LARGE SCALE GENOMIC DNA]</scope>
</reference>
<feature type="domain" description="Fibronectin type-III" evidence="15">
    <location>
        <begin position="564"/>
        <end position="662"/>
    </location>
</feature>
<dbReference type="CDD" id="cd00063">
    <property type="entry name" value="FN3"/>
    <property type="match status" value="2"/>
</dbReference>
<dbReference type="InterPro" id="IPR036179">
    <property type="entry name" value="Ig-like_dom_sf"/>
</dbReference>
<dbReference type="InterPro" id="IPR013098">
    <property type="entry name" value="Ig_I-set"/>
</dbReference>
<evidence type="ECO:0000256" key="13">
    <source>
        <dbReference type="SAM" id="Phobius"/>
    </source>
</evidence>
<evidence type="ECO:0000256" key="1">
    <source>
        <dbReference type="ARBA" id="ARBA00004251"/>
    </source>
</evidence>
<feature type="compositionally biased region" description="Polar residues" evidence="12">
    <location>
        <begin position="794"/>
        <end position="811"/>
    </location>
</feature>
<feature type="compositionally biased region" description="Basic and acidic residues" evidence="12">
    <location>
        <begin position="737"/>
        <end position="754"/>
    </location>
</feature>
<keyword evidence="5" id="KW-0677">Repeat</keyword>
<feature type="region of interest" description="Disordered" evidence="12">
    <location>
        <begin position="716"/>
        <end position="811"/>
    </location>
</feature>
<evidence type="ECO:0000256" key="12">
    <source>
        <dbReference type="SAM" id="MobiDB-lite"/>
    </source>
</evidence>
<evidence type="ECO:0000256" key="6">
    <source>
        <dbReference type="ARBA" id="ARBA00022889"/>
    </source>
</evidence>
<reference evidence="16" key="4">
    <citation type="submission" date="2025-08" db="UniProtKB">
        <authorList>
            <consortium name="Ensembl"/>
        </authorList>
    </citation>
    <scope>IDENTIFICATION</scope>
</reference>
<evidence type="ECO:0000256" key="11">
    <source>
        <dbReference type="ARBA" id="ARBA00023319"/>
    </source>
</evidence>
<dbReference type="InterPro" id="IPR003961">
    <property type="entry name" value="FN3_dom"/>
</dbReference>
<reference evidence="16" key="5">
    <citation type="submission" date="2025-09" db="UniProtKB">
        <authorList>
            <consortium name="Ensembl"/>
        </authorList>
    </citation>
    <scope>IDENTIFICATION</scope>
</reference>
<keyword evidence="17" id="KW-1185">Reference proteome</keyword>
<dbReference type="Proteomes" id="UP000314986">
    <property type="component" value="Unassembled WGS sequence"/>
</dbReference>
<proteinExistence type="predicted"/>
<dbReference type="FunFam" id="2.60.40.10:FF:000636">
    <property type="entry name" value="Neural cell adhesion molecule 2"/>
    <property type="match status" value="1"/>
</dbReference>
<dbReference type="SMART" id="SM00409">
    <property type="entry name" value="IG"/>
    <property type="match status" value="5"/>
</dbReference>
<name>A0A4W3HGL7_CALMI</name>
<evidence type="ECO:0000313" key="16">
    <source>
        <dbReference type="Ensembl" id="ENSCMIP00000014480.1"/>
    </source>
</evidence>
<dbReference type="InterPro" id="IPR003599">
    <property type="entry name" value="Ig_sub"/>
</dbReference>
<evidence type="ECO:0000256" key="3">
    <source>
        <dbReference type="ARBA" id="ARBA00022692"/>
    </source>
</evidence>
<dbReference type="PROSITE" id="PS50835">
    <property type="entry name" value="IG_LIKE"/>
    <property type="match status" value="4"/>
</dbReference>
<reference evidence="17" key="2">
    <citation type="journal article" date="2007" name="PLoS Biol.">
        <title>Survey sequencing and comparative analysis of the elephant shark (Callorhinchus milii) genome.</title>
        <authorList>
            <person name="Venkatesh B."/>
            <person name="Kirkness E.F."/>
            <person name="Loh Y.H."/>
            <person name="Halpern A.L."/>
            <person name="Lee A.P."/>
            <person name="Johnson J."/>
            <person name="Dandona N."/>
            <person name="Viswanathan L.D."/>
            <person name="Tay A."/>
            <person name="Venter J.C."/>
            <person name="Strausberg R.L."/>
            <person name="Brenner S."/>
        </authorList>
    </citation>
    <scope>NUCLEOTIDE SEQUENCE [LARGE SCALE GENOMIC DNA]</scope>
</reference>
<protein>
    <submittedName>
        <fullName evidence="16">Neural cell adhesion molecule 2</fullName>
    </submittedName>
</protein>
<dbReference type="SMART" id="SM00060">
    <property type="entry name" value="FN3"/>
    <property type="match status" value="2"/>
</dbReference>
<feature type="compositionally biased region" description="Basic and acidic residues" evidence="12">
    <location>
        <begin position="772"/>
        <end position="784"/>
    </location>
</feature>
<keyword evidence="4" id="KW-0732">Signal</keyword>
<feature type="domain" description="Ig-like" evidence="14">
    <location>
        <begin position="378"/>
        <end position="413"/>
    </location>
</feature>
<dbReference type="SMART" id="SM00408">
    <property type="entry name" value="IGc2"/>
    <property type="match status" value="3"/>
</dbReference>
<dbReference type="InParanoid" id="A0A4W3HGL7"/>
<evidence type="ECO:0000256" key="2">
    <source>
        <dbReference type="ARBA" id="ARBA00022475"/>
    </source>
</evidence>
<feature type="domain" description="Ig-like" evidence="14">
    <location>
        <begin position="95"/>
        <end position="184"/>
    </location>
</feature>
<keyword evidence="9" id="KW-1015">Disulfide bond</keyword>
<dbReference type="CDD" id="cd00096">
    <property type="entry name" value="Ig"/>
    <property type="match status" value="1"/>
</dbReference>
<keyword evidence="10" id="KW-0325">Glycoprotein</keyword>
<keyword evidence="6" id="KW-0130">Cell adhesion</keyword>
<evidence type="ECO:0000256" key="10">
    <source>
        <dbReference type="ARBA" id="ARBA00023180"/>
    </source>
</evidence>
<feature type="transmembrane region" description="Helical" evidence="13">
    <location>
        <begin position="669"/>
        <end position="692"/>
    </location>
</feature>
<dbReference type="Gene3D" id="2.60.40.10">
    <property type="entry name" value="Immunoglobulins"/>
    <property type="match status" value="7"/>
</dbReference>
<dbReference type="GO" id="GO:0007155">
    <property type="term" value="P:cell adhesion"/>
    <property type="evidence" value="ECO:0007669"/>
    <property type="project" value="UniProtKB-KW"/>
</dbReference>
<comment type="subcellular location">
    <subcellularLocation>
        <location evidence="1">Cell membrane</location>
        <topology evidence="1">Single-pass type I membrane protein</topology>
    </subcellularLocation>
</comment>
<dbReference type="PANTHER" id="PTHR12231:SF253">
    <property type="entry name" value="DPR-INTERACTING PROTEIN ETA, ISOFORM B-RELATED"/>
    <property type="match status" value="1"/>
</dbReference>
<dbReference type="PRINTS" id="PR01838">
    <property type="entry name" value="NCAMFAMILY"/>
</dbReference>
<dbReference type="InterPro" id="IPR003598">
    <property type="entry name" value="Ig_sub2"/>
</dbReference>
<feature type="domain" description="Ig-like" evidence="14">
    <location>
        <begin position="191"/>
        <end position="279"/>
    </location>
</feature>
<dbReference type="OMA" id="HTIELKC"/>
<dbReference type="InterPro" id="IPR013783">
    <property type="entry name" value="Ig-like_fold"/>
</dbReference>
<dbReference type="PANTHER" id="PTHR12231">
    <property type="entry name" value="CTX-RELATED TYPE I TRANSMEMBRANE PROTEIN"/>
    <property type="match status" value="1"/>
</dbReference>
<organism evidence="16 17">
    <name type="scientific">Callorhinchus milii</name>
    <name type="common">Ghost shark</name>
    <dbReference type="NCBI Taxonomy" id="7868"/>
    <lineage>
        <taxon>Eukaryota</taxon>
        <taxon>Metazoa</taxon>
        <taxon>Chordata</taxon>
        <taxon>Craniata</taxon>
        <taxon>Vertebrata</taxon>
        <taxon>Chondrichthyes</taxon>
        <taxon>Holocephali</taxon>
        <taxon>Chimaeriformes</taxon>
        <taxon>Callorhinchidae</taxon>
        <taxon>Callorhinchus</taxon>
    </lineage>
</organism>
<dbReference type="PROSITE" id="PS50853">
    <property type="entry name" value="FN3"/>
    <property type="match status" value="2"/>
</dbReference>
<accession>A0A4W3HGL7</accession>
<sequence length="811" mass="89447">AVLQVTISLGKVELSVGESKFFTCTAIGEPVSIEWFSPDGEKILSSERVVVQVETVRSRLTIYNANVEDAGIYTCQVTDGKGASQEATILVEIYKKLTFKNVQSPQEFREGDVAEVVCQVSSSPAPVVTWLNNNQDITGPQYEQFLMLENGNLRILNVSKKNEGVYRCEGRVEARGEIDFRDITLIVNVPPTISAQQRYANATAGQKGAVTFKCTATGSPQPTITWHRKGKLVEEGEKYSVLREGNELFIRNIVRGDTGDYSCRATNKAGITEELMELNVFERKNLVIQSMTAHETLLCTIGCRVLPTIYTIISLCSTFCEELRDSQDGRIEVRKQKGTSSLFIRNSQPADSGDYHCKAISPIGQDQRSMHLDVQYAPKFLSTQLTYYSWEGNPVNISCDVSANPQAFIHWRRGSTILPDLNIPDISVHKKETKVLLEVRPGFDSQIGRNLREVSLPHTRASVYLAVSRNPLTPRSLPLMSLSGQASPLLVQLGPPSPLGLGLVGLTGAEWEDSLLPSDWSAPHFVLTHLKPNTTHRFRVSAVNGKGQGEPSQPQTFETLPVREPLPPKVQGHSGSDKNYKLMVTEQDDGGSPILEYFLRYRSVSTKDKEDEWIQKTSEGSKDSIVLEDLQWDVQYQVEITAINRLGSSHPTLYEFTMPPKPNTISNTLFSSLGLGAVVGLGVCALLVILVITDVSCFFTKQCGLLMFITTRVCGKSNSSSTKTKDAEEGKAAYLKDGSKEPIVEMRTEEEPITNHDGSPVNEPNETTPLTEPEKSLLKEDNGKEALSPETEEVSVTNDMTTQSKEGGSKA</sequence>
<dbReference type="Pfam" id="PF13927">
    <property type="entry name" value="Ig_3"/>
    <property type="match status" value="1"/>
</dbReference>
<keyword evidence="3 13" id="KW-0812">Transmembrane</keyword>
<evidence type="ECO:0000259" key="15">
    <source>
        <dbReference type="PROSITE" id="PS50853"/>
    </source>
</evidence>
<evidence type="ECO:0000256" key="7">
    <source>
        <dbReference type="ARBA" id="ARBA00022989"/>
    </source>
</evidence>
<dbReference type="SUPFAM" id="SSF48726">
    <property type="entry name" value="Immunoglobulin"/>
    <property type="match status" value="5"/>
</dbReference>
<feature type="region of interest" description="Disordered" evidence="12">
    <location>
        <begin position="544"/>
        <end position="577"/>
    </location>
</feature>
<evidence type="ECO:0000313" key="17">
    <source>
        <dbReference type="Proteomes" id="UP000314986"/>
    </source>
</evidence>